<feature type="coiled-coil region" evidence="1">
    <location>
        <begin position="30"/>
        <end position="57"/>
    </location>
</feature>
<evidence type="ECO:0000256" key="2">
    <source>
        <dbReference type="SAM" id="MobiDB-lite"/>
    </source>
</evidence>
<evidence type="ECO:0000313" key="3">
    <source>
        <dbReference type="EMBL" id="KAK8568500.1"/>
    </source>
</evidence>
<gene>
    <name evidence="3" type="ORF">V6N12_007049</name>
    <name evidence="4" type="ORF">V6N12_007051</name>
</gene>
<proteinExistence type="predicted"/>
<dbReference type="EMBL" id="JBBPBM010000009">
    <property type="protein sequence ID" value="KAK8568502.1"/>
    <property type="molecule type" value="Genomic_DNA"/>
</dbReference>
<reference evidence="4 5" key="1">
    <citation type="journal article" date="2024" name="G3 (Bethesda)">
        <title>Genome assembly of Hibiscus sabdariffa L. provides insights into metabolisms of medicinal natural products.</title>
        <authorList>
            <person name="Kim T."/>
        </authorList>
    </citation>
    <scope>NUCLEOTIDE SEQUENCE [LARGE SCALE GENOMIC DNA]</scope>
    <source>
        <strain evidence="4">TK-2024</strain>
        <tissue evidence="4">Old leaves</tissue>
    </source>
</reference>
<accession>A0ABR2F0K9</accession>
<evidence type="ECO:0000313" key="5">
    <source>
        <dbReference type="Proteomes" id="UP001472677"/>
    </source>
</evidence>
<organism evidence="4 5">
    <name type="scientific">Hibiscus sabdariffa</name>
    <name type="common">roselle</name>
    <dbReference type="NCBI Taxonomy" id="183260"/>
    <lineage>
        <taxon>Eukaryota</taxon>
        <taxon>Viridiplantae</taxon>
        <taxon>Streptophyta</taxon>
        <taxon>Embryophyta</taxon>
        <taxon>Tracheophyta</taxon>
        <taxon>Spermatophyta</taxon>
        <taxon>Magnoliopsida</taxon>
        <taxon>eudicotyledons</taxon>
        <taxon>Gunneridae</taxon>
        <taxon>Pentapetalae</taxon>
        <taxon>rosids</taxon>
        <taxon>malvids</taxon>
        <taxon>Malvales</taxon>
        <taxon>Malvaceae</taxon>
        <taxon>Malvoideae</taxon>
        <taxon>Hibiscus</taxon>
    </lineage>
</organism>
<dbReference type="EMBL" id="JBBPBM010000009">
    <property type="protein sequence ID" value="KAK8568500.1"/>
    <property type="molecule type" value="Genomic_DNA"/>
</dbReference>
<keyword evidence="1" id="KW-0175">Coiled coil</keyword>
<evidence type="ECO:0000256" key="1">
    <source>
        <dbReference type="SAM" id="Coils"/>
    </source>
</evidence>
<feature type="region of interest" description="Disordered" evidence="2">
    <location>
        <begin position="1"/>
        <end position="29"/>
    </location>
</feature>
<feature type="region of interest" description="Disordered" evidence="2">
    <location>
        <begin position="63"/>
        <end position="95"/>
    </location>
</feature>
<name>A0ABR2F0K9_9ROSI</name>
<comment type="caution">
    <text evidence="4">The sequence shown here is derived from an EMBL/GenBank/DDBJ whole genome shotgun (WGS) entry which is preliminary data.</text>
</comment>
<dbReference type="Proteomes" id="UP001472677">
    <property type="component" value="Unassembled WGS sequence"/>
</dbReference>
<keyword evidence="5" id="KW-1185">Reference proteome</keyword>
<evidence type="ECO:0000313" key="4">
    <source>
        <dbReference type="EMBL" id="KAK8568502.1"/>
    </source>
</evidence>
<feature type="compositionally biased region" description="Polar residues" evidence="2">
    <location>
        <begin position="72"/>
        <end position="82"/>
    </location>
</feature>
<protein>
    <submittedName>
        <fullName evidence="4">Uncharacterized protein</fullName>
    </submittedName>
</protein>
<sequence>MALRPEALNQKEKVQTFGREANGWWEDPGSKLNTKELEELSLRLEELHKQLRIKRKEKIAAPSSVLAPADPTQCSPFATNGNEDIPAAYRPGQQF</sequence>